<evidence type="ECO:0000313" key="11">
    <source>
        <dbReference type="EMBL" id="KKZ73208.1"/>
    </source>
</evidence>
<dbReference type="PRINTS" id="PR00725">
    <property type="entry name" value="DADACBPTASE1"/>
</dbReference>
<feature type="active site" description="Proton acceptor" evidence="7">
    <location>
        <position position="85"/>
    </location>
</feature>
<dbReference type="Proteomes" id="UP000265325">
    <property type="component" value="Unassembled WGS sequence"/>
</dbReference>
<feature type="domain" description="Peptidase S11 D-alanyl-D-alanine carboxypeptidase A N-terminal" evidence="10">
    <location>
        <begin position="76"/>
        <end position="273"/>
    </location>
</feature>
<dbReference type="AlphaFoldDB" id="A0A2P2GNY1"/>
<evidence type="ECO:0000256" key="5">
    <source>
        <dbReference type="ARBA" id="ARBA00022984"/>
    </source>
</evidence>
<evidence type="ECO:0000256" key="6">
    <source>
        <dbReference type="ARBA" id="ARBA00023316"/>
    </source>
</evidence>
<keyword evidence="12" id="KW-1185">Reference proteome</keyword>
<dbReference type="GO" id="GO:0006508">
    <property type="term" value="P:proteolysis"/>
    <property type="evidence" value="ECO:0007669"/>
    <property type="project" value="InterPro"/>
</dbReference>
<dbReference type="InterPro" id="IPR018044">
    <property type="entry name" value="Peptidase_S11"/>
</dbReference>
<evidence type="ECO:0000256" key="3">
    <source>
        <dbReference type="ARBA" id="ARBA00022801"/>
    </source>
</evidence>
<dbReference type="InterPro" id="IPR012338">
    <property type="entry name" value="Beta-lactam/transpept-like"/>
</dbReference>
<evidence type="ECO:0000256" key="4">
    <source>
        <dbReference type="ARBA" id="ARBA00022960"/>
    </source>
</evidence>
<dbReference type="GO" id="GO:0009002">
    <property type="term" value="F:serine-type D-Ala-D-Ala carboxypeptidase activity"/>
    <property type="evidence" value="ECO:0007669"/>
    <property type="project" value="InterPro"/>
</dbReference>
<dbReference type="EMBL" id="LAQS01000019">
    <property type="protein sequence ID" value="KKZ73208.1"/>
    <property type="molecule type" value="Genomic_DNA"/>
</dbReference>
<organism evidence="11 12">
    <name type="scientific">Streptomyces showdoensis</name>
    <dbReference type="NCBI Taxonomy" id="68268"/>
    <lineage>
        <taxon>Bacteria</taxon>
        <taxon>Bacillati</taxon>
        <taxon>Actinomycetota</taxon>
        <taxon>Actinomycetes</taxon>
        <taxon>Kitasatosporales</taxon>
        <taxon>Streptomycetaceae</taxon>
        <taxon>Streptomyces</taxon>
    </lineage>
</organism>
<dbReference type="GO" id="GO:0008360">
    <property type="term" value="P:regulation of cell shape"/>
    <property type="evidence" value="ECO:0007669"/>
    <property type="project" value="UniProtKB-KW"/>
</dbReference>
<protein>
    <submittedName>
        <fullName evidence="11">Peptidase M15</fullName>
    </submittedName>
</protein>
<comment type="caution">
    <text evidence="11">The sequence shown here is derived from an EMBL/GenBank/DDBJ whole genome shotgun (WGS) entry which is preliminary data.</text>
</comment>
<feature type="active site" evidence="7">
    <location>
        <position position="146"/>
    </location>
</feature>
<keyword evidence="5" id="KW-0573">Peptidoglycan synthesis</keyword>
<sequence>MGRRAVWASAAAVLVAGAGGWIGLSDGSGPGAGRPTAQASPQAALRARLDLPWPEEGQASVAVEGVGSLGVSGGREPVPIASVAKVMTAYQILRDHPLRAGEDGPEITVDETAAQESHSLSESAAPVRQGQRLTQRKLLELLLLPSGNNVARLLARWDAGSEEAFVARMNRTAASLGMTRTRYTGASGLEATTRSTAEDQLTLARRAMEQPVLREVVAMRETTVPGHPGPLANTNRLLDEPGVIGLKTGSSTPAGGNLMWAAEVGSGAARHLVLGVVLGQRAHTSPAEGLRAALERSGRLVDALRRDLPSALAEVRS</sequence>
<dbReference type="GO" id="GO:0071555">
    <property type="term" value="P:cell wall organization"/>
    <property type="evidence" value="ECO:0007669"/>
    <property type="project" value="UniProtKB-KW"/>
</dbReference>
<keyword evidence="2" id="KW-0732">Signal</keyword>
<dbReference type="Pfam" id="PF00768">
    <property type="entry name" value="Peptidase_S11"/>
    <property type="match status" value="1"/>
</dbReference>
<dbReference type="Gene3D" id="3.40.710.10">
    <property type="entry name" value="DD-peptidase/beta-lactamase superfamily"/>
    <property type="match status" value="1"/>
</dbReference>
<dbReference type="PANTHER" id="PTHR21581">
    <property type="entry name" value="D-ALANYL-D-ALANINE CARBOXYPEPTIDASE"/>
    <property type="match status" value="1"/>
</dbReference>
<keyword evidence="3" id="KW-0378">Hydrolase</keyword>
<dbReference type="InterPro" id="IPR001967">
    <property type="entry name" value="Peptidase_S11_N"/>
</dbReference>
<evidence type="ECO:0000313" key="12">
    <source>
        <dbReference type="Proteomes" id="UP000265325"/>
    </source>
</evidence>
<evidence type="ECO:0000256" key="9">
    <source>
        <dbReference type="RuleBase" id="RU004016"/>
    </source>
</evidence>
<feature type="binding site" evidence="8">
    <location>
        <position position="247"/>
    </location>
    <ligand>
        <name>substrate</name>
    </ligand>
</feature>
<evidence type="ECO:0000256" key="1">
    <source>
        <dbReference type="ARBA" id="ARBA00007164"/>
    </source>
</evidence>
<keyword evidence="4" id="KW-0133">Cell shape</keyword>
<dbReference type="PANTHER" id="PTHR21581:SF33">
    <property type="entry name" value="D-ALANYL-D-ALANINE CARBOXYPEPTIDASE DACB"/>
    <property type="match status" value="1"/>
</dbReference>
<gene>
    <name evidence="11" type="ORF">VO63_14100</name>
</gene>
<dbReference type="SUPFAM" id="SSF56601">
    <property type="entry name" value="beta-lactamase/transpeptidase-like"/>
    <property type="match status" value="1"/>
</dbReference>
<name>A0A2P2GNY1_STREW</name>
<evidence type="ECO:0000259" key="10">
    <source>
        <dbReference type="Pfam" id="PF00768"/>
    </source>
</evidence>
<feature type="active site" description="Acyl-ester intermediate" evidence="7">
    <location>
        <position position="82"/>
    </location>
</feature>
<comment type="similarity">
    <text evidence="1 9">Belongs to the peptidase S11 family.</text>
</comment>
<evidence type="ECO:0000256" key="7">
    <source>
        <dbReference type="PIRSR" id="PIRSR618044-1"/>
    </source>
</evidence>
<evidence type="ECO:0000256" key="8">
    <source>
        <dbReference type="PIRSR" id="PIRSR618044-2"/>
    </source>
</evidence>
<proteinExistence type="inferred from homology"/>
<keyword evidence="6" id="KW-0961">Cell wall biogenesis/degradation</keyword>
<dbReference type="GO" id="GO:0009252">
    <property type="term" value="P:peptidoglycan biosynthetic process"/>
    <property type="evidence" value="ECO:0007669"/>
    <property type="project" value="UniProtKB-KW"/>
</dbReference>
<reference evidence="11 12" key="1">
    <citation type="submission" date="2015-05" db="EMBL/GenBank/DDBJ databases">
        <title>Draft Genome assembly of Streptomyces showdoensis.</title>
        <authorList>
            <person name="Thapa K.K."/>
            <person name="Metsa-Ketela M."/>
        </authorList>
    </citation>
    <scope>NUCLEOTIDE SEQUENCE [LARGE SCALE GENOMIC DNA]</scope>
    <source>
        <strain evidence="11 12">ATCC 15227</strain>
    </source>
</reference>
<accession>A0A2P2GNY1</accession>
<evidence type="ECO:0000256" key="2">
    <source>
        <dbReference type="ARBA" id="ARBA00022729"/>
    </source>
</evidence>